<evidence type="ECO:0000256" key="2">
    <source>
        <dbReference type="SAM" id="SignalP"/>
    </source>
</evidence>
<accession>A0A2N5D3C8</accession>
<feature type="domain" description="Sialate O-acetylesterase" evidence="3">
    <location>
        <begin position="412"/>
        <end position="529"/>
    </location>
</feature>
<keyword evidence="2" id="KW-0732">Signal</keyword>
<dbReference type="GO" id="GO:0005975">
    <property type="term" value="P:carbohydrate metabolic process"/>
    <property type="evidence" value="ECO:0007669"/>
    <property type="project" value="TreeGrafter"/>
</dbReference>
<dbReference type="GO" id="GO:0001681">
    <property type="term" value="F:sialate O-acetylesterase activity"/>
    <property type="evidence" value="ECO:0007669"/>
    <property type="project" value="InterPro"/>
</dbReference>
<dbReference type="OrthoDB" id="9795554at2"/>
<proteinExistence type="predicted"/>
<dbReference type="Proteomes" id="UP000234479">
    <property type="component" value="Unassembled WGS sequence"/>
</dbReference>
<dbReference type="PANTHER" id="PTHR22901">
    <property type="entry name" value="SIALATE O-ACETYLESTERASE"/>
    <property type="match status" value="1"/>
</dbReference>
<feature type="signal peptide" evidence="2">
    <location>
        <begin position="1"/>
        <end position="19"/>
    </location>
</feature>
<dbReference type="InterPro" id="IPR039329">
    <property type="entry name" value="SIAE"/>
</dbReference>
<dbReference type="Gene3D" id="2.60.120.260">
    <property type="entry name" value="Galactose-binding domain-like"/>
    <property type="match status" value="1"/>
</dbReference>
<gene>
    <name evidence="4" type="ORF">SGCZBJ_21510</name>
</gene>
<reference evidence="4 5" key="1">
    <citation type="submission" date="2017-12" db="EMBL/GenBank/DDBJ databases">
        <title>The genome sequence of Caulobacter sp. 410.</title>
        <authorList>
            <person name="Gao J."/>
            <person name="Mao X."/>
            <person name="Sun J."/>
        </authorList>
    </citation>
    <scope>NUCLEOTIDE SEQUENCE [LARGE SCALE GENOMIC DNA]</scope>
    <source>
        <strain evidence="4 5">410</strain>
    </source>
</reference>
<dbReference type="Pfam" id="PF03629">
    <property type="entry name" value="SASA"/>
    <property type="match status" value="1"/>
</dbReference>
<name>A0A2N5D3C8_9CAUL</name>
<dbReference type="Gene3D" id="3.40.50.1110">
    <property type="entry name" value="SGNH hydrolase"/>
    <property type="match status" value="2"/>
</dbReference>
<dbReference type="RefSeq" id="WP_101719978.1">
    <property type="nucleotide sequence ID" value="NZ_PJRS01000045.1"/>
</dbReference>
<organism evidence="4 5">
    <name type="scientific">Caulobacter zeae</name>
    <dbReference type="NCBI Taxonomy" id="2055137"/>
    <lineage>
        <taxon>Bacteria</taxon>
        <taxon>Pseudomonadati</taxon>
        <taxon>Pseudomonadota</taxon>
        <taxon>Alphaproteobacteria</taxon>
        <taxon>Caulobacterales</taxon>
        <taxon>Caulobacteraceae</taxon>
        <taxon>Caulobacter</taxon>
    </lineage>
</organism>
<keyword evidence="1" id="KW-0378">Hydrolase</keyword>
<dbReference type="InterPro" id="IPR008979">
    <property type="entry name" value="Galactose-bd-like_sf"/>
</dbReference>
<dbReference type="PANTHER" id="PTHR22901:SF0">
    <property type="entry name" value="SIALATE O-ACETYLESTERASE"/>
    <property type="match status" value="1"/>
</dbReference>
<protein>
    <submittedName>
        <fullName evidence="4">9-O-acetylesterase</fullName>
    </submittedName>
</protein>
<evidence type="ECO:0000256" key="1">
    <source>
        <dbReference type="ARBA" id="ARBA00022801"/>
    </source>
</evidence>
<evidence type="ECO:0000313" key="5">
    <source>
        <dbReference type="Proteomes" id="UP000234479"/>
    </source>
</evidence>
<dbReference type="AlphaFoldDB" id="A0A2N5D3C8"/>
<dbReference type="EMBL" id="PJRS01000045">
    <property type="protein sequence ID" value="PLR20580.1"/>
    <property type="molecule type" value="Genomic_DNA"/>
</dbReference>
<evidence type="ECO:0000313" key="4">
    <source>
        <dbReference type="EMBL" id="PLR20580.1"/>
    </source>
</evidence>
<comment type="caution">
    <text evidence="4">The sequence shown here is derived from an EMBL/GenBank/DDBJ whole genome shotgun (WGS) entry which is preliminary data.</text>
</comment>
<dbReference type="SUPFAM" id="SSF49785">
    <property type="entry name" value="Galactose-binding domain-like"/>
    <property type="match status" value="1"/>
</dbReference>
<sequence>MRRVAPILLAAVMATPAAAQGPLLNGLFADHAVVQRGRPLPVFGEAKPGEAVTVTLGDRTATAKAGANGAWRVDLPAMTAGGPYTLEAKTASGASQTVGDVLVGDVWLCSGQSNMELPVERGNNSWSEIRSANDDGLRMAYVDHADSRSPRTTFAKPPAWKAAKPDAVGSFSAACYYMARELRKTDKTPLGLVHASWGGSAIEAWLSPAALRKAGDYGNDIATLELSLKDRPAADRRWGETIKAWWSLRHKGAAGGPWAGDGAWTPAPQGLGVWESWGVPALADFNGMVWFETTATLTAAQAKGAASLEIGMVDEVDTTYVNGVGVGSTSGAGTVRVYPVAAGTLKAGANRIVVSALDTYANGGLYGEAARALVLADGTRIPLTTWRYQIEPKETGEPPRAPWDTLSGVSTLYNGMLAPMGPYAFKGFAWYQGESNTGRPQTYEPLLRELLAERRLGQAADMPALVVQLANYGKPQLAPEESWWAQVREAQRLAVAKDGHAALAVITDIGDPSDIHPTNKQDVGKRLARGAGRLAGKAVTTGPSPVSARRVGETVEVAFEQVAERLATRGSDKAIGFELCDTAGCRFADARVEGDKAVVAIPAGLRPTKVRFAWADAPTFNVFDMAGLPLGPFEIAVAP</sequence>
<dbReference type="Gene3D" id="2.60.40.10">
    <property type="entry name" value="Immunoglobulins"/>
    <property type="match status" value="1"/>
</dbReference>
<feature type="chain" id="PRO_5014859484" evidence="2">
    <location>
        <begin position="20"/>
        <end position="639"/>
    </location>
</feature>
<dbReference type="SUPFAM" id="SSF52266">
    <property type="entry name" value="SGNH hydrolase"/>
    <property type="match status" value="1"/>
</dbReference>
<dbReference type="InterPro" id="IPR013783">
    <property type="entry name" value="Ig-like_fold"/>
</dbReference>
<keyword evidence="5" id="KW-1185">Reference proteome</keyword>
<dbReference type="InterPro" id="IPR005181">
    <property type="entry name" value="SASA"/>
</dbReference>
<evidence type="ECO:0000259" key="3">
    <source>
        <dbReference type="Pfam" id="PF03629"/>
    </source>
</evidence>
<dbReference type="InterPro" id="IPR036514">
    <property type="entry name" value="SGNH_hydro_sf"/>
</dbReference>